<evidence type="ECO:0000256" key="3">
    <source>
        <dbReference type="ARBA" id="ARBA00009548"/>
    </source>
</evidence>
<feature type="compositionally biased region" description="Basic and acidic residues" evidence="13">
    <location>
        <begin position="637"/>
        <end position="650"/>
    </location>
</feature>
<dbReference type="GO" id="GO:0006397">
    <property type="term" value="P:mRNA processing"/>
    <property type="evidence" value="ECO:0007669"/>
    <property type="project" value="UniProtKB-KW"/>
</dbReference>
<sequence length="1058" mass="118899">MSRPVRNVPKQVFSYVYPYVAPVNLTAADYTDQDGDGKDENGWRIIANQDFMGCVISILEGDIVYAQGGAMVTTAATSFKYDGPGLDPHPNLREALVKRWPKGGEVTKCYVTKPFELEYCNNVFHVVAPDYRPVLADDADEQLAAQAELDLKRTYQNAMRAAMREGWQSMVFPLISVGNYQFPPKKAAEIALKTIRDVLAAEGFRQFFRITIILPERDESGSEETYEDLFPNYFPEPPPAPPPALSSSRGSVKEYQGLVKELQKFEQALLQVIALWQNYEQSPELNELGTITREIVNDWKDILLAFRLKVSKKYGDSLSPAGSRNWLKDAKHKVEWLKEREDVLELRRKLHTASDIITMLILAAMGKSNRLAETAQAVRVELVHKLLQESVKLAEKQLSRLKIIDEKLDAQAKSSDLILTTVKGGFSYLTQIPSITIDMKVVLSLLRSHILAQQTTPRGLGGHWQQAPVTLEDALGFIVLIPLELVDSWEMFDMILLKRFEQHPGHRKVQRGEFAIEDDTTGRELSRQSAWSMCFRPGPKVDMGILFSDIDAGVVSLTFIFWNMSLISMSSVNLTCKMWFQRVVEVDTSDDHGEPTRSGAAQQEPTTPKPPGNPTDPTLRPGDFQRVKLMMKHINQRRREHEEYKKKRDPGPAFVPNRGAFFMHDQRHAGPATNGFRPFGRGRERPGTDGPFAPSNQIPQSVGYGISPRGSTQNSSDGKDYETSRGRPIENLADLQAAIKIIEQNREISPNSQALFSQLASGGATPTVLNFHETAMHAAVDAAAVQKRDAVQAQPNITFQPQEISNGMEVKPGRTPENLANAASRLSSVMPANESDFNETLSEAEQALHSEGWSPLDNVTEVVVEVVLADCFSAAPFTIVSYAARANSRLSWDVTRALDLSYRILGLWVREQEWEVRVMESEERVLMLGQESRRDEDHTMSTGITIIPPPVRGENQRGDTEDKSEGQPIRDDPARPRRASLAKTKPMPRLPNFSPRISPTSYQDYEQMWERMRNIEESGLEELKRERLANYGDGADHDMQWDGSDLEESRDYGEARNA</sequence>
<evidence type="ECO:0000259" key="14">
    <source>
        <dbReference type="PROSITE" id="PS51154"/>
    </source>
</evidence>
<feature type="compositionally biased region" description="Basic and acidic residues" evidence="13">
    <location>
        <begin position="1031"/>
        <end position="1040"/>
    </location>
</feature>
<evidence type="ECO:0000256" key="12">
    <source>
        <dbReference type="ARBA" id="ARBA00023242"/>
    </source>
</evidence>
<dbReference type="PROSITE" id="PS51154">
    <property type="entry name" value="MACRO"/>
    <property type="match status" value="1"/>
</dbReference>
<dbReference type="EMBL" id="FJOG01000039">
    <property type="protein sequence ID" value="CZR66806.1"/>
    <property type="molecule type" value="Genomic_DNA"/>
</dbReference>
<evidence type="ECO:0000313" key="16">
    <source>
        <dbReference type="Proteomes" id="UP000184330"/>
    </source>
</evidence>
<evidence type="ECO:0000256" key="9">
    <source>
        <dbReference type="ARBA" id="ARBA00022884"/>
    </source>
</evidence>
<feature type="region of interest" description="Disordered" evidence="13">
    <location>
        <begin position="637"/>
        <end position="725"/>
    </location>
</feature>
<evidence type="ECO:0000256" key="5">
    <source>
        <dbReference type="ARBA" id="ARBA00022490"/>
    </source>
</evidence>
<dbReference type="InterPro" id="IPR002589">
    <property type="entry name" value="Macro_dom"/>
</dbReference>
<dbReference type="GO" id="GO:0035145">
    <property type="term" value="C:exon-exon junction complex"/>
    <property type="evidence" value="ECO:0007669"/>
    <property type="project" value="InterPro"/>
</dbReference>
<evidence type="ECO:0000256" key="13">
    <source>
        <dbReference type="SAM" id="MobiDB-lite"/>
    </source>
</evidence>
<dbReference type="STRING" id="576137.A0A1L7XPF1"/>
<keyword evidence="12" id="KW-0539">Nucleus</keyword>
<keyword evidence="7" id="KW-0509">mRNA transport</keyword>
<keyword evidence="5" id="KW-0963">Cytoplasm</keyword>
<name>A0A1L7XPF1_9HELO</name>
<dbReference type="Pfam" id="PF22893">
    <property type="entry name" value="ULD_2"/>
    <property type="match status" value="1"/>
</dbReference>
<reference evidence="15 16" key="1">
    <citation type="submission" date="2016-03" db="EMBL/GenBank/DDBJ databases">
        <authorList>
            <person name="Ploux O."/>
        </authorList>
    </citation>
    <scope>NUCLEOTIDE SEQUENCE [LARGE SCALE GENOMIC DNA]</scope>
    <source>
        <strain evidence="15 16">UAMH 11012</strain>
    </source>
</reference>
<evidence type="ECO:0000256" key="11">
    <source>
        <dbReference type="ARBA" id="ARBA00023187"/>
    </source>
</evidence>
<evidence type="ECO:0000256" key="4">
    <source>
        <dbReference type="ARBA" id="ARBA00022448"/>
    </source>
</evidence>
<dbReference type="GO" id="GO:0000184">
    <property type="term" value="P:nuclear-transcribed mRNA catabolic process, nonsense-mediated decay"/>
    <property type="evidence" value="ECO:0007669"/>
    <property type="project" value="UniProtKB-KW"/>
</dbReference>
<dbReference type="GO" id="GO:0051028">
    <property type="term" value="P:mRNA transport"/>
    <property type="evidence" value="ECO:0007669"/>
    <property type="project" value="UniProtKB-KW"/>
</dbReference>
<evidence type="ECO:0000256" key="2">
    <source>
        <dbReference type="ARBA" id="ARBA00004496"/>
    </source>
</evidence>
<evidence type="ECO:0000256" key="8">
    <source>
        <dbReference type="ARBA" id="ARBA00022845"/>
    </source>
</evidence>
<dbReference type="Pfam" id="PF01661">
    <property type="entry name" value="Macro"/>
    <property type="match status" value="1"/>
</dbReference>
<comment type="similarity">
    <text evidence="3">Belongs to the CASC3 family.</text>
</comment>
<proteinExistence type="inferred from homology"/>
<evidence type="ECO:0000256" key="7">
    <source>
        <dbReference type="ARBA" id="ARBA00022816"/>
    </source>
</evidence>
<evidence type="ECO:0000256" key="1">
    <source>
        <dbReference type="ARBA" id="ARBA00004123"/>
    </source>
</evidence>
<keyword evidence="9" id="KW-0694">RNA-binding</keyword>
<evidence type="ECO:0000313" key="15">
    <source>
        <dbReference type="EMBL" id="CZR66806.1"/>
    </source>
</evidence>
<feature type="region of interest" description="Disordered" evidence="13">
    <location>
        <begin position="589"/>
        <end position="625"/>
    </location>
</feature>
<dbReference type="OrthoDB" id="3045089at2759"/>
<keyword evidence="4" id="KW-0813">Transport</keyword>
<dbReference type="Proteomes" id="UP000184330">
    <property type="component" value="Unassembled WGS sequence"/>
</dbReference>
<feature type="region of interest" description="Disordered" evidence="13">
    <location>
        <begin position="932"/>
        <end position="999"/>
    </location>
</feature>
<feature type="region of interest" description="Disordered" evidence="13">
    <location>
        <begin position="1031"/>
        <end position="1058"/>
    </location>
</feature>
<gene>
    <name evidence="15" type="ORF">PAC_16707</name>
</gene>
<dbReference type="SMART" id="SM00506">
    <property type="entry name" value="A1pp"/>
    <property type="match status" value="1"/>
</dbReference>
<dbReference type="PANTHER" id="PTHR38886">
    <property type="entry name" value="SESA DOMAIN-CONTAINING PROTEIN"/>
    <property type="match status" value="1"/>
</dbReference>
<accession>A0A1L7XPF1</accession>
<keyword evidence="8" id="KW-0810">Translation regulation</keyword>
<evidence type="ECO:0000256" key="6">
    <source>
        <dbReference type="ARBA" id="ARBA00022664"/>
    </source>
</evidence>
<keyword evidence="10" id="KW-0866">Nonsense-mediated mRNA decay</keyword>
<dbReference type="InterPro" id="IPR018545">
    <property type="entry name" value="Btz_dom"/>
</dbReference>
<protein>
    <recommendedName>
        <fullName evidence="14">Macro domain-containing protein</fullName>
    </recommendedName>
</protein>
<dbReference type="GO" id="GO:0003729">
    <property type="term" value="F:mRNA binding"/>
    <property type="evidence" value="ECO:0007669"/>
    <property type="project" value="InterPro"/>
</dbReference>
<dbReference type="GO" id="GO:0008380">
    <property type="term" value="P:RNA splicing"/>
    <property type="evidence" value="ECO:0007669"/>
    <property type="project" value="UniProtKB-KW"/>
</dbReference>
<dbReference type="AlphaFoldDB" id="A0A1L7XPF1"/>
<dbReference type="GO" id="GO:0005737">
    <property type="term" value="C:cytoplasm"/>
    <property type="evidence" value="ECO:0007669"/>
    <property type="project" value="UniProtKB-SubCell"/>
</dbReference>
<dbReference type="PANTHER" id="PTHR38886:SF1">
    <property type="entry name" value="NACHT-NTPASE AND P-LOOP NTPASES N-TERMINAL DOMAIN-CONTAINING PROTEIN"/>
    <property type="match status" value="1"/>
</dbReference>
<dbReference type="SUPFAM" id="SSF52949">
    <property type="entry name" value="Macro domain-like"/>
    <property type="match status" value="1"/>
</dbReference>
<dbReference type="Gene3D" id="3.40.220.10">
    <property type="entry name" value="Leucine Aminopeptidase, subunit E, domain 1"/>
    <property type="match status" value="1"/>
</dbReference>
<dbReference type="SMART" id="SM01044">
    <property type="entry name" value="Btz"/>
    <property type="match status" value="1"/>
</dbReference>
<keyword evidence="11" id="KW-0508">mRNA splicing</keyword>
<feature type="compositionally biased region" description="Basic and acidic residues" evidence="13">
    <location>
        <begin position="954"/>
        <end position="975"/>
    </location>
</feature>
<keyword evidence="6" id="KW-0507">mRNA processing</keyword>
<dbReference type="InterPro" id="IPR054464">
    <property type="entry name" value="ULD_fung"/>
</dbReference>
<keyword evidence="16" id="KW-1185">Reference proteome</keyword>
<evidence type="ECO:0000256" key="10">
    <source>
        <dbReference type="ARBA" id="ARBA00023161"/>
    </source>
</evidence>
<feature type="compositionally biased region" description="Basic and acidic residues" evidence="13">
    <location>
        <begin position="1047"/>
        <end position="1058"/>
    </location>
</feature>
<dbReference type="GO" id="GO:0006417">
    <property type="term" value="P:regulation of translation"/>
    <property type="evidence" value="ECO:0007669"/>
    <property type="project" value="UniProtKB-KW"/>
</dbReference>
<dbReference type="InterPro" id="IPR043472">
    <property type="entry name" value="Macro_dom-like"/>
</dbReference>
<feature type="domain" description="Macro" evidence="14">
    <location>
        <begin position="43"/>
        <end position="234"/>
    </location>
</feature>
<dbReference type="Pfam" id="PF09405">
    <property type="entry name" value="Btz"/>
    <property type="match status" value="1"/>
</dbReference>
<organism evidence="15 16">
    <name type="scientific">Phialocephala subalpina</name>
    <dbReference type="NCBI Taxonomy" id="576137"/>
    <lineage>
        <taxon>Eukaryota</taxon>
        <taxon>Fungi</taxon>
        <taxon>Dikarya</taxon>
        <taxon>Ascomycota</taxon>
        <taxon>Pezizomycotina</taxon>
        <taxon>Leotiomycetes</taxon>
        <taxon>Helotiales</taxon>
        <taxon>Mollisiaceae</taxon>
        <taxon>Phialocephala</taxon>
        <taxon>Phialocephala fortinii species complex</taxon>
    </lineage>
</organism>
<comment type="subcellular location">
    <subcellularLocation>
        <location evidence="2">Cytoplasm</location>
    </subcellularLocation>
    <subcellularLocation>
        <location evidence="1">Nucleus</location>
    </subcellularLocation>
</comment>